<comment type="caution">
    <text evidence="1">The sequence shown here is derived from an EMBL/GenBank/DDBJ whole genome shotgun (WGS) entry which is preliminary data.</text>
</comment>
<evidence type="ECO:0000313" key="2">
    <source>
        <dbReference type="Proteomes" id="UP000035553"/>
    </source>
</evidence>
<dbReference type="EMBL" id="AFVQ02000034">
    <property type="protein sequence ID" value="KLI03482.1"/>
    <property type="molecule type" value="Genomic_DNA"/>
</dbReference>
<proteinExistence type="predicted"/>
<dbReference type="RefSeq" id="WP_010024911.1">
    <property type="nucleotide sequence ID" value="NZ_AFVQ02000034.1"/>
</dbReference>
<dbReference type="Proteomes" id="UP000035553">
    <property type="component" value="Unassembled WGS sequence"/>
</dbReference>
<dbReference type="AlphaFoldDB" id="A0A0U1QRW3"/>
<organism evidence="1 2">
    <name type="scientific">Sporolactobacillus inulinus CASD</name>
    <dbReference type="NCBI Taxonomy" id="1069536"/>
    <lineage>
        <taxon>Bacteria</taxon>
        <taxon>Bacillati</taxon>
        <taxon>Bacillota</taxon>
        <taxon>Bacilli</taxon>
        <taxon>Bacillales</taxon>
        <taxon>Sporolactobacillaceae</taxon>
        <taxon>Sporolactobacillus</taxon>
    </lineage>
</organism>
<protein>
    <submittedName>
        <fullName evidence="1">Uncharacterized protein</fullName>
    </submittedName>
</protein>
<dbReference type="OrthoDB" id="60975at2"/>
<accession>A0A0U1QRW3</accession>
<gene>
    <name evidence="1" type="ORF">SINU_02575</name>
</gene>
<reference evidence="1 2" key="1">
    <citation type="journal article" date="2011" name="J. Bacteriol.">
        <title>Draft genome sequence of Sporolactobacillus inulinus strain CASD, an efficient D-lactic acid-producing bacterium with high-concentration lactate tolerance capability.</title>
        <authorList>
            <person name="Yu B."/>
            <person name="Su F."/>
            <person name="Wang L."/>
            <person name="Xu K."/>
            <person name="Zhao B."/>
            <person name="Xu P."/>
        </authorList>
    </citation>
    <scope>NUCLEOTIDE SEQUENCE [LARGE SCALE GENOMIC DNA]</scope>
    <source>
        <strain evidence="1 2">CASD</strain>
    </source>
</reference>
<sequence length="86" mass="9725">MANSWDPEYVVSKEKAKELIEVQFPELAPAKIADLGKGYDKTVYLVNARFVFRFPRRKIAVDLLNTEGRLLPVLAGTLLLSLFCRA</sequence>
<dbReference type="STRING" id="1069536.SINU_02575"/>
<name>A0A0U1QRW3_9BACL</name>
<dbReference type="Gene3D" id="3.30.200.20">
    <property type="entry name" value="Phosphorylase Kinase, domain 1"/>
    <property type="match status" value="1"/>
</dbReference>
<keyword evidence="2" id="KW-1185">Reference proteome</keyword>
<evidence type="ECO:0000313" key="1">
    <source>
        <dbReference type="EMBL" id="KLI03482.1"/>
    </source>
</evidence>